<sequence>MPSCTVCGEDEFEARDGLFFCTMCMTQSQDLRQEEAAEEFIDVSNAFGMHMIRNKKQQHKTDKQDQRDKGRSWSCYEGFQIIIKEQVKALIRLGADPKLKDVVFRLWCTYLAKINVAFTENLEKNDPLLKKFERHREKYPGTENDPDIKPVVLCRTMKKKSGVAAAKANIESQELQFSLREEEFYDDDNPFQRGQGKPTSGDELDVDSDDNSDIEEDGQSSTHLTRRSYIRHPGFMSMKKTLAFCHLGLMYTNPLTTAVDIVRWVHENEIPYEKASNLLPKDMKFGPYDSNTFRANLPVSEEKLRQNSGQMINYLDLLDIPMPPITDLINKYLVILELPGDLHGFVHKIQELTAYVKHYKRIGLPSYDSIAMAFIITTLEILIGLDGSIERKLSKISKKMESLIPVVQLFVWDDWVCHINKKQKLTLTHLMSKTFDMRVLENVQQVTTSVRHAQRRVGRHTEKQLSKKFQESSQNALLLPLKMLSEREESAVSSNDSTLCGQEEDNTDNVGSASQETTNQVPEIRSQDNQSYRTCRLKHITQPKHFANLINQEWRLSQETHGSCQDTGENTDGFHTREETATNRTGKGLTTTDNIENTAVTCENPVVDDSREDSAMYDTSEHIQVSDQELYDSLTDKIEQIFTERQLDKNFGKKCMLTSNSSYRWLVHKCAVLTETSDTNLNRHVNEIQTALIKSFSPQKKGYMYFNEGFVAFLYNLIRKSKLFSE</sequence>
<dbReference type="PANTHER" id="PTHR31576:SF2">
    <property type="entry name" value="TATA BOX-BINDING PROTEIN-ASSOCIATED FACTOR RNA POLYMERASE I SUBUNIT B"/>
    <property type="match status" value="1"/>
</dbReference>
<name>A0A210PPD1_MIZYE</name>
<dbReference type="OrthoDB" id="10069252at2759"/>
<evidence type="ECO:0000256" key="4">
    <source>
        <dbReference type="ARBA" id="ARBA00022771"/>
    </source>
</evidence>
<feature type="region of interest" description="Disordered" evidence="10">
    <location>
        <begin position="493"/>
        <end position="530"/>
    </location>
</feature>
<keyword evidence="6" id="KW-0805">Transcription regulation</keyword>
<dbReference type="AlphaFoldDB" id="A0A210PPD1"/>
<dbReference type="InterPro" id="IPR048540">
    <property type="entry name" value="Rrn7_cyclin_N"/>
</dbReference>
<proteinExistence type="inferred from homology"/>
<keyword evidence="8" id="KW-0804">Transcription</keyword>
<protein>
    <submittedName>
        <fullName evidence="13">TATA box-binding protein-associated factor RNA polymerase I subunit B</fullName>
    </submittedName>
</protein>
<comment type="subcellular location">
    <subcellularLocation>
        <location evidence="1">Nucleus</location>
        <location evidence="1">Nucleolus</location>
    </subcellularLocation>
</comment>
<keyword evidence="9" id="KW-0539">Nucleus</keyword>
<evidence type="ECO:0000256" key="1">
    <source>
        <dbReference type="ARBA" id="ARBA00004604"/>
    </source>
</evidence>
<dbReference type="GO" id="GO:0008270">
    <property type="term" value="F:zinc ion binding"/>
    <property type="evidence" value="ECO:0007669"/>
    <property type="project" value="UniProtKB-KW"/>
</dbReference>
<keyword evidence="3" id="KW-0479">Metal-binding</keyword>
<evidence type="ECO:0000313" key="14">
    <source>
        <dbReference type="Proteomes" id="UP000242188"/>
    </source>
</evidence>
<dbReference type="GO" id="GO:0001164">
    <property type="term" value="F:RNA polymerase I core promoter sequence-specific DNA binding"/>
    <property type="evidence" value="ECO:0007669"/>
    <property type="project" value="InterPro"/>
</dbReference>
<feature type="region of interest" description="Disordered" evidence="10">
    <location>
        <begin position="561"/>
        <end position="590"/>
    </location>
</feature>
<evidence type="ECO:0000256" key="6">
    <source>
        <dbReference type="ARBA" id="ARBA00023015"/>
    </source>
</evidence>
<evidence type="ECO:0000256" key="9">
    <source>
        <dbReference type="ARBA" id="ARBA00023242"/>
    </source>
</evidence>
<dbReference type="GO" id="GO:0042790">
    <property type="term" value="P:nucleolar large rRNA transcription by RNA polymerase I"/>
    <property type="evidence" value="ECO:0007669"/>
    <property type="project" value="TreeGrafter"/>
</dbReference>
<feature type="compositionally biased region" description="Polar residues" evidence="10">
    <location>
        <begin position="508"/>
        <end position="530"/>
    </location>
</feature>
<evidence type="ECO:0000313" key="13">
    <source>
        <dbReference type="EMBL" id="OWF38332.1"/>
    </source>
</evidence>
<dbReference type="Pfam" id="PF20644">
    <property type="entry name" value="Rrn7_cyclin_N"/>
    <property type="match status" value="1"/>
</dbReference>
<dbReference type="EMBL" id="NEDP02005569">
    <property type="protein sequence ID" value="OWF38332.1"/>
    <property type="molecule type" value="Genomic_DNA"/>
</dbReference>
<comment type="similarity">
    <text evidence="2">Belongs to the RRN7/TAF1B family.</text>
</comment>
<evidence type="ECO:0000256" key="7">
    <source>
        <dbReference type="ARBA" id="ARBA00023125"/>
    </source>
</evidence>
<dbReference type="Pfam" id="PF20645">
    <property type="entry name" value="Rrn7_cyclin_C"/>
    <property type="match status" value="1"/>
</dbReference>
<evidence type="ECO:0000259" key="11">
    <source>
        <dbReference type="Pfam" id="PF20644"/>
    </source>
</evidence>
<dbReference type="STRING" id="6573.A0A210PPD1"/>
<evidence type="ECO:0000256" key="8">
    <source>
        <dbReference type="ARBA" id="ARBA00023163"/>
    </source>
</evidence>
<feature type="compositionally biased region" description="Basic and acidic residues" evidence="10">
    <location>
        <begin position="572"/>
        <end position="581"/>
    </location>
</feature>
<dbReference type="PANTHER" id="PTHR31576">
    <property type="entry name" value="TATA BOX-BINDING PROTEIN-ASSOCIATED FACTOR RNA POLYMERASE I SUBUNIT B"/>
    <property type="match status" value="1"/>
</dbReference>
<evidence type="ECO:0000259" key="12">
    <source>
        <dbReference type="Pfam" id="PF20645"/>
    </source>
</evidence>
<keyword evidence="7" id="KW-0238">DNA-binding</keyword>
<keyword evidence="14" id="KW-1185">Reference proteome</keyword>
<evidence type="ECO:0000256" key="5">
    <source>
        <dbReference type="ARBA" id="ARBA00022833"/>
    </source>
</evidence>
<gene>
    <name evidence="13" type="ORF">KP79_PYT17257</name>
</gene>
<feature type="compositionally biased region" description="Polar residues" evidence="10">
    <location>
        <begin position="561"/>
        <end position="570"/>
    </location>
</feature>
<evidence type="ECO:0000256" key="3">
    <source>
        <dbReference type="ARBA" id="ARBA00022723"/>
    </source>
</evidence>
<dbReference type="GO" id="GO:0005668">
    <property type="term" value="C:RNA polymerase transcription factor SL1 complex"/>
    <property type="evidence" value="ECO:0007669"/>
    <property type="project" value="TreeGrafter"/>
</dbReference>
<comment type="caution">
    <text evidence="13">The sequence shown here is derived from an EMBL/GenBank/DDBJ whole genome shotgun (WGS) entry which is preliminary data.</text>
</comment>
<evidence type="ECO:0000256" key="2">
    <source>
        <dbReference type="ARBA" id="ARBA00006899"/>
    </source>
</evidence>
<feature type="domain" description="Rrn7/TAF1B C-terminal cyclin" evidence="12">
    <location>
        <begin position="299"/>
        <end position="456"/>
    </location>
</feature>
<dbReference type="InterPro" id="IPR048538">
    <property type="entry name" value="Rrn7_cyclin_C"/>
</dbReference>
<dbReference type="InterPro" id="IPR033599">
    <property type="entry name" value="TAF1B/Rrn7"/>
</dbReference>
<feature type="domain" description="Rrn7/TAF1B N-terminal cyclin" evidence="11">
    <location>
        <begin position="209"/>
        <end position="281"/>
    </location>
</feature>
<keyword evidence="4" id="KW-0863">Zinc-finger</keyword>
<feature type="compositionally biased region" description="Acidic residues" evidence="10">
    <location>
        <begin position="202"/>
        <end position="218"/>
    </location>
</feature>
<accession>A0A210PPD1</accession>
<evidence type="ECO:0000256" key="10">
    <source>
        <dbReference type="SAM" id="MobiDB-lite"/>
    </source>
</evidence>
<dbReference type="GO" id="GO:0070860">
    <property type="term" value="C:RNA polymerase I core factor complex"/>
    <property type="evidence" value="ECO:0007669"/>
    <property type="project" value="InterPro"/>
</dbReference>
<dbReference type="Proteomes" id="UP000242188">
    <property type="component" value="Unassembled WGS sequence"/>
</dbReference>
<organism evidence="13 14">
    <name type="scientific">Mizuhopecten yessoensis</name>
    <name type="common">Japanese scallop</name>
    <name type="synonym">Patinopecten yessoensis</name>
    <dbReference type="NCBI Taxonomy" id="6573"/>
    <lineage>
        <taxon>Eukaryota</taxon>
        <taxon>Metazoa</taxon>
        <taxon>Spiralia</taxon>
        <taxon>Lophotrochozoa</taxon>
        <taxon>Mollusca</taxon>
        <taxon>Bivalvia</taxon>
        <taxon>Autobranchia</taxon>
        <taxon>Pteriomorphia</taxon>
        <taxon>Pectinida</taxon>
        <taxon>Pectinoidea</taxon>
        <taxon>Pectinidae</taxon>
        <taxon>Mizuhopecten</taxon>
    </lineage>
</organism>
<feature type="region of interest" description="Disordered" evidence="10">
    <location>
        <begin position="187"/>
        <end position="225"/>
    </location>
</feature>
<reference evidence="13 14" key="1">
    <citation type="journal article" date="2017" name="Nat. Ecol. Evol.">
        <title>Scallop genome provides insights into evolution of bilaterian karyotype and development.</title>
        <authorList>
            <person name="Wang S."/>
            <person name="Zhang J."/>
            <person name="Jiao W."/>
            <person name="Li J."/>
            <person name="Xun X."/>
            <person name="Sun Y."/>
            <person name="Guo X."/>
            <person name="Huan P."/>
            <person name="Dong B."/>
            <person name="Zhang L."/>
            <person name="Hu X."/>
            <person name="Sun X."/>
            <person name="Wang J."/>
            <person name="Zhao C."/>
            <person name="Wang Y."/>
            <person name="Wang D."/>
            <person name="Huang X."/>
            <person name="Wang R."/>
            <person name="Lv J."/>
            <person name="Li Y."/>
            <person name="Zhang Z."/>
            <person name="Liu B."/>
            <person name="Lu W."/>
            <person name="Hui Y."/>
            <person name="Liang J."/>
            <person name="Zhou Z."/>
            <person name="Hou R."/>
            <person name="Li X."/>
            <person name="Liu Y."/>
            <person name="Li H."/>
            <person name="Ning X."/>
            <person name="Lin Y."/>
            <person name="Zhao L."/>
            <person name="Xing Q."/>
            <person name="Dou J."/>
            <person name="Li Y."/>
            <person name="Mao J."/>
            <person name="Guo H."/>
            <person name="Dou H."/>
            <person name="Li T."/>
            <person name="Mu C."/>
            <person name="Jiang W."/>
            <person name="Fu Q."/>
            <person name="Fu X."/>
            <person name="Miao Y."/>
            <person name="Liu J."/>
            <person name="Yu Q."/>
            <person name="Li R."/>
            <person name="Liao H."/>
            <person name="Li X."/>
            <person name="Kong Y."/>
            <person name="Jiang Z."/>
            <person name="Chourrout D."/>
            <person name="Li R."/>
            <person name="Bao Z."/>
        </authorList>
    </citation>
    <scope>NUCLEOTIDE SEQUENCE [LARGE SCALE GENOMIC DNA]</scope>
    <source>
        <strain evidence="13 14">PY_sf001</strain>
    </source>
</reference>
<keyword evidence="5" id="KW-0862">Zinc</keyword>